<dbReference type="Pfam" id="PF01464">
    <property type="entry name" value="SLT"/>
    <property type="match status" value="1"/>
</dbReference>
<evidence type="ECO:0000256" key="3">
    <source>
        <dbReference type="SAM" id="SignalP"/>
    </source>
</evidence>
<dbReference type="GeneID" id="98663511"/>
<dbReference type="InterPro" id="IPR023346">
    <property type="entry name" value="Lysozyme-like_dom_sf"/>
</dbReference>
<evidence type="ECO:0000256" key="2">
    <source>
        <dbReference type="ARBA" id="ARBA00009387"/>
    </source>
</evidence>
<keyword evidence="3" id="KW-0732">Signal</keyword>
<organism evidence="5 6">
    <name type="scientific">Celeribacter halophilus</name>
    <dbReference type="NCBI Taxonomy" id="576117"/>
    <lineage>
        <taxon>Bacteria</taxon>
        <taxon>Pseudomonadati</taxon>
        <taxon>Pseudomonadota</taxon>
        <taxon>Alphaproteobacteria</taxon>
        <taxon>Rhodobacterales</taxon>
        <taxon>Roseobacteraceae</taxon>
        <taxon>Celeribacter</taxon>
    </lineage>
</organism>
<feature type="chain" id="PRO_5010249521" evidence="3">
    <location>
        <begin position="33"/>
        <end position="293"/>
    </location>
</feature>
<dbReference type="RefSeq" id="WP_082715349.1">
    <property type="nucleotide sequence ID" value="NZ_FORY01000001.1"/>
</dbReference>
<evidence type="ECO:0000256" key="1">
    <source>
        <dbReference type="ARBA" id="ARBA00007734"/>
    </source>
</evidence>
<name>A0A1I3MJT4_9RHOB</name>
<comment type="similarity">
    <text evidence="2">Belongs to the virb1 family.</text>
</comment>
<dbReference type="AlphaFoldDB" id="A0A1I3MJT4"/>
<reference evidence="5 6" key="1">
    <citation type="submission" date="2016-10" db="EMBL/GenBank/DDBJ databases">
        <authorList>
            <person name="de Groot N.N."/>
        </authorList>
    </citation>
    <scope>NUCLEOTIDE SEQUENCE [LARGE SCALE GENOMIC DNA]</scope>
    <source>
        <strain evidence="5 6">CGMCC 1.8891</strain>
    </source>
</reference>
<dbReference type="EMBL" id="FORY01000001">
    <property type="protein sequence ID" value="SFI96985.1"/>
    <property type="molecule type" value="Genomic_DNA"/>
</dbReference>
<accession>A0A1I3MJT4</accession>
<gene>
    <name evidence="5" type="ORF">SAMN04488138_10129</name>
</gene>
<dbReference type="PANTHER" id="PTHR37423:SF2">
    <property type="entry name" value="MEMBRANE-BOUND LYTIC MUREIN TRANSGLYCOSYLASE C"/>
    <property type="match status" value="1"/>
</dbReference>
<evidence type="ECO:0000313" key="6">
    <source>
        <dbReference type="Proteomes" id="UP000183299"/>
    </source>
</evidence>
<dbReference type="CDD" id="cd00254">
    <property type="entry name" value="LT-like"/>
    <property type="match status" value="1"/>
</dbReference>
<feature type="signal peptide" evidence="3">
    <location>
        <begin position="1"/>
        <end position="32"/>
    </location>
</feature>
<comment type="similarity">
    <text evidence="1">Belongs to the transglycosylase Slt family.</text>
</comment>
<evidence type="ECO:0000313" key="5">
    <source>
        <dbReference type="EMBL" id="SFI96985.1"/>
    </source>
</evidence>
<sequence>MFFPFPILSRGRVARCCAVICLGLTAVSPIQAQDNAQQEVKEAESPPPWPEVHSKRVAVPQGGAGNLISVQIRPGAKTVKAPPAAKPEADAAPADLLDWYWDAVPHDLAGAGASRFEAALAALDRDPGGAIPRPSFQHVTDLANRYGTALLLHSIGTKVSPALALAVIAVESSGDETAVSGAGAEGLMQLIPATAARFGVDATDPEQNIKGGIAYLDWLLSEFNGDLALALAGYNAGENAVKAAGGPPPYAETRAYVPKVLAAWQVAKRLCVTPPDLYSDGCVFATNAIRAQK</sequence>
<dbReference type="Gene3D" id="1.10.530.10">
    <property type="match status" value="1"/>
</dbReference>
<dbReference type="InterPro" id="IPR008258">
    <property type="entry name" value="Transglycosylase_SLT_dom_1"/>
</dbReference>
<dbReference type="OrthoDB" id="9815002at2"/>
<feature type="domain" description="Transglycosylase SLT" evidence="4">
    <location>
        <begin position="158"/>
        <end position="245"/>
    </location>
</feature>
<dbReference type="SUPFAM" id="SSF53955">
    <property type="entry name" value="Lysozyme-like"/>
    <property type="match status" value="1"/>
</dbReference>
<dbReference type="PANTHER" id="PTHR37423">
    <property type="entry name" value="SOLUBLE LYTIC MUREIN TRANSGLYCOSYLASE-RELATED"/>
    <property type="match status" value="1"/>
</dbReference>
<dbReference type="STRING" id="576117.SAMN04488138_10129"/>
<proteinExistence type="inferred from homology"/>
<evidence type="ECO:0000259" key="4">
    <source>
        <dbReference type="Pfam" id="PF01464"/>
    </source>
</evidence>
<dbReference type="Proteomes" id="UP000183299">
    <property type="component" value="Unassembled WGS sequence"/>
</dbReference>
<keyword evidence="6" id="KW-1185">Reference proteome</keyword>
<protein>
    <submittedName>
        <fullName evidence="5">Soluble lytic murein transglycosylase</fullName>
    </submittedName>
</protein>